<keyword evidence="3" id="KW-1185">Reference proteome</keyword>
<accession>A0ABW2PFH7</accession>
<protein>
    <recommendedName>
        <fullName evidence="4">SHOCT domain-containing protein</fullName>
    </recommendedName>
</protein>
<gene>
    <name evidence="2" type="ORF">ACFQSB_33135</name>
</gene>
<name>A0ABW2PFH7_9ACTN</name>
<proteinExistence type="predicted"/>
<dbReference type="EMBL" id="JBHTCG010000034">
    <property type="protein sequence ID" value="MFC7387096.1"/>
    <property type="molecule type" value="Genomic_DNA"/>
</dbReference>
<organism evidence="2 3">
    <name type="scientific">Sphaerisporangium rhizosphaerae</name>
    <dbReference type="NCBI Taxonomy" id="2269375"/>
    <lineage>
        <taxon>Bacteria</taxon>
        <taxon>Bacillati</taxon>
        <taxon>Actinomycetota</taxon>
        <taxon>Actinomycetes</taxon>
        <taxon>Streptosporangiales</taxon>
        <taxon>Streptosporangiaceae</taxon>
        <taxon>Sphaerisporangium</taxon>
    </lineage>
</organism>
<dbReference type="RefSeq" id="WP_380830774.1">
    <property type="nucleotide sequence ID" value="NZ_JBHTCG010000034.1"/>
</dbReference>
<evidence type="ECO:0000313" key="2">
    <source>
        <dbReference type="EMBL" id="MFC7387096.1"/>
    </source>
</evidence>
<dbReference type="Proteomes" id="UP001596496">
    <property type="component" value="Unassembled WGS sequence"/>
</dbReference>
<evidence type="ECO:0008006" key="4">
    <source>
        <dbReference type="Google" id="ProtNLM"/>
    </source>
</evidence>
<evidence type="ECO:0000313" key="3">
    <source>
        <dbReference type="Proteomes" id="UP001596496"/>
    </source>
</evidence>
<comment type="caution">
    <text evidence="2">The sequence shown here is derived from an EMBL/GenBank/DDBJ whole genome shotgun (WGS) entry which is preliminary data.</text>
</comment>
<feature type="region of interest" description="Disordered" evidence="1">
    <location>
        <begin position="76"/>
        <end position="102"/>
    </location>
</feature>
<reference evidence="3" key="1">
    <citation type="journal article" date="2019" name="Int. J. Syst. Evol. Microbiol.">
        <title>The Global Catalogue of Microorganisms (GCM) 10K type strain sequencing project: providing services to taxonomists for standard genome sequencing and annotation.</title>
        <authorList>
            <consortium name="The Broad Institute Genomics Platform"/>
            <consortium name="The Broad Institute Genome Sequencing Center for Infectious Disease"/>
            <person name="Wu L."/>
            <person name="Ma J."/>
        </authorList>
    </citation>
    <scope>NUCLEOTIDE SEQUENCE [LARGE SCALE GENOMIC DNA]</scope>
    <source>
        <strain evidence="3">CECT 7649</strain>
    </source>
</reference>
<sequence>MQMYLYGFALSNSEMLLATFSFVLLCGAVIGGVKVILHDPLDDLLPGGRSCEEDMLFRRFADGEIDDDEYRHHREALRGSPGARTPCGAGAGKVKQSAGRRP</sequence>
<evidence type="ECO:0000256" key="1">
    <source>
        <dbReference type="SAM" id="MobiDB-lite"/>
    </source>
</evidence>